<evidence type="ECO:0000259" key="1">
    <source>
        <dbReference type="Pfam" id="PF10551"/>
    </source>
</evidence>
<dbReference type="Proteomes" id="UP000289738">
    <property type="component" value="Chromosome B10"/>
</dbReference>
<gene>
    <name evidence="2" type="ORF">Ahy_B10g105788</name>
</gene>
<sequence>MGYNTESDEEFKSNYQVIDPAEDVDEDDISIEGDVTAVANALVDQHLSGESSFMHTLNLDAMHIPKFLEYVNTDNFCCCRKRVYNSEGVDYRVYESEPMTFYAKYVQYGTSCDWLVRVSLIKRQYCSVIKRYNGSHTCIRSTISQYHAKLDSGGKLLMKLCRHGLKQWLQKNHQQLLSTKLHMLTEEMRSCKPLVQVDSTHLYGKFKGALLVAVSQDGNGNIVLLAFSIVEGETADAWHFFLSYLQMHVVNWDGVGLISDRQESIISTVGRSDGAWQYSRAIYMFCIRHIVSNFLRRFKMPHMQKLIVNISYYKIMHEFNMRYQRYCERVARQYALAYDKGHRWGHMTTNLVECINRVLKGARNLLVTSLVKATFYRLNAFLTRKRTEAEARISAGNLFSEDATKKIQSNQRASRNIQVNLFDRQNEVFGVREMPSGLEFAVNLCLRHCNYGEFQVDRISCHHVFAYCINQRLDWK</sequence>
<reference evidence="2 3" key="1">
    <citation type="submission" date="2019-01" db="EMBL/GenBank/DDBJ databases">
        <title>Sequencing of cultivated peanut Arachis hypogaea provides insights into genome evolution and oil improvement.</title>
        <authorList>
            <person name="Chen X."/>
        </authorList>
    </citation>
    <scope>NUCLEOTIDE SEQUENCE [LARGE SCALE GENOMIC DNA]</scope>
    <source>
        <strain evidence="3">cv. Fuhuasheng</strain>
        <tissue evidence="2">Leaves</tissue>
    </source>
</reference>
<dbReference type="STRING" id="3818.A0A444X974"/>
<dbReference type="Pfam" id="PF10551">
    <property type="entry name" value="MULE"/>
    <property type="match status" value="1"/>
</dbReference>
<accession>A0A444X974</accession>
<dbReference type="EMBL" id="SDMP01000020">
    <property type="protein sequence ID" value="RYQ86113.1"/>
    <property type="molecule type" value="Genomic_DNA"/>
</dbReference>
<evidence type="ECO:0000313" key="3">
    <source>
        <dbReference type="Proteomes" id="UP000289738"/>
    </source>
</evidence>
<proteinExistence type="predicted"/>
<name>A0A444X974_ARAHY</name>
<keyword evidence="3" id="KW-1185">Reference proteome</keyword>
<protein>
    <recommendedName>
        <fullName evidence="1">MULE transposase domain-containing protein</fullName>
    </recommendedName>
</protein>
<dbReference type="PANTHER" id="PTHR31973:SF195">
    <property type="entry name" value="MUDR FAMILY TRANSPOSASE"/>
    <property type="match status" value="1"/>
</dbReference>
<feature type="domain" description="MULE transposase" evidence="1">
    <location>
        <begin position="195"/>
        <end position="293"/>
    </location>
</feature>
<comment type="caution">
    <text evidence="2">The sequence shown here is derived from an EMBL/GenBank/DDBJ whole genome shotgun (WGS) entry which is preliminary data.</text>
</comment>
<organism evidence="2 3">
    <name type="scientific">Arachis hypogaea</name>
    <name type="common">Peanut</name>
    <dbReference type="NCBI Taxonomy" id="3818"/>
    <lineage>
        <taxon>Eukaryota</taxon>
        <taxon>Viridiplantae</taxon>
        <taxon>Streptophyta</taxon>
        <taxon>Embryophyta</taxon>
        <taxon>Tracheophyta</taxon>
        <taxon>Spermatophyta</taxon>
        <taxon>Magnoliopsida</taxon>
        <taxon>eudicotyledons</taxon>
        <taxon>Gunneridae</taxon>
        <taxon>Pentapetalae</taxon>
        <taxon>rosids</taxon>
        <taxon>fabids</taxon>
        <taxon>Fabales</taxon>
        <taxon>Fabaceae</taxon>
        <taxon>Papilionoideae</taxon>
        <taxon>50 kb inversion clade</taxon>
        <taxon>dalbergioids sensu lato</taxon>
        <taxon>Dalbergieae</taxon>
        <taxon>Pterocarpus clade</taxon>
        <taxon>Arachis</taxon>
    </lineage>
</organism>
<evidence type="ECO:0000313" key="2">
    <source>
        <dbReference type="EMBL" id="RYQ86113.1"/>
    </source>
</evidence>
<dbReference type="InterPro" id="IPR018289">
    <property type="entry name" value="MULE_transposase_dom"/>
</dbReference>
<dbReference type="AlphaFoldDB" id="A0A444X974"/>
<dbReference type="PANTHER" id="PTHR31973">
    <property type="entry name" value="POLYPROTEIN, PUTATIVE-RELATED"/>
    <property type="match status" value="1"/>
</dbReference>